<dbReference type="InterPro" id="IPR007715">
    <property type="entry name" value="Coq4"/>
</dbReference>
<comment type="function">
    <text evidence="6">Lyase that catalyzes the C1-decarboxylation of 4-hydroxy-3-methoxy-5-(all-trans-polyprenyl)benzoic acid into 2-methoxy-6-(all-trans-polyprenyl)phenol during ubiquinone biosynthesis.</text>
</comment>
<gene>
    <name evidence="7" type="ORF">FisN_19Lh023</name>
</gene>
<dbReference type="GO" id="GO:0008270">
    <property type="term" value="F:zinc ion binding"/>
    <property type="evidence" value="ECO:0007669"/>
    <property type="project" value="UniProtKB-UniRule"/>
</dbReference>
<dbReference type="OrthoDB" id="4249at2759"/>
<reference evidence="7 8" key="1">
    <citation type="journal article" date="2015" name="Plant Cell">
        <title>Oil accumulation by the oleaginous diatom Fistulifera solaris as revealed by the genome and transcriptome.</title>
        <authorList>
            <person name="Tanaka T."/>
            <person name="Maeda Y."/>
            <person name="Veluchamy A."/>
            <person name="Tanaka M."/>
            <person name="Abida H."/>
            <person name="Marechal E."/>
            <person name="Bowler C."/>
            <person name="Muto M."/>
            <person name="Sunaga Y."/>
            <person name="Tanaka M."/>
            <person name="Yoshino T."/>
            <person name="Taniguchi T."/>
            <person name="Fukuda Y."/>
            <person name="Nemoto M."/>
            <person name="Matsumoto M."/>
            <person name="Wong P.S."/>
            <person name="Aburatani S."/>
            <person name="Fujibuchi W."/>
        </authorList>
    </citation>
    <scope>NUCLEOTIDE SEQUENCE [LARGE SCALE GENOMIC DNA]</scope>
    <source>
        <strain evidence="7 8">JPCC DA0580</strain>
    </source>
</reference>
<keyword evidence="4 6" id="KW-0472">Membrane</keyword>
<feature type="binding site" evidence="6">
    <location>
        <position position="168"/>
    </location>
    <ligand>
        <name>Zn(2+)</name>
        <dbReference type="ChEBI" id="CHEBI:29105"/>
    </ligand>
</feature>
<dbReference type="PANTHER" id="PTHR12922:SF7">
    <property type="entry name" value="UBIQUINONE BIOSYNTHESIS PROTEIN COQ4 HOMOLOG, MITOCHONDRIAL"/>
    <property type="match status" value="1"/>
</dbReference>
<keyword evidence="3 6" id="KW-0496">Mitochondrion</keyword>
<protein>
    <recommendedName>
        <fullName evidence="6">Ubiquinone biosynthesis protein COQ4 homolog, mitochondrial</fullName>
    </recommendedName>
    <alternativeName>
        <fullName evidence="6">4-hydroxy-3-methoxy-5-polyprenylbenzoate decarboxylase</fullName>
        <ecNumber evidence="6">4.1.1.130</ecNumber>
    </alternativeName>
    <alternativeName>
        <fullName evidence="6">Coenzyme Q biosynthesis protein 4 homolog</fullName>
    </alternativeName>
</protein>
<comment type="cofactor">
    <cofactor evidence="6">
        <name>Zn(2+)</name>
        <dbReference type="ChEBI" id="CHEBI:29105"/>
    </cofactor>
</comment>
<dbReference type="Pfam" id="PF05019">
    <property type="entry name" value="Coq4"/>
    <property type="match status" value="1"/>
</dbReference>
<comment type="pathway">
    <text evidence="6">Cofactor biosynthesis; ubiquinone biosynthesis.</text>
</comment>
<name>A0A1Z5JQZ4_FISSO</name>
<comment type="catalytic activity">
    <reaction evidence="6">
        <text>a 4-hydroxy-3-methoxy-5-(all-trans-polyprenyl)benzoate + H(+) = a 2-methoxy-6-(all-trans-polyprenyl)phenol + CO2</text>
        <dbReference type="Rhea" id="RHEA:81179"/>
        <dbReference type="Rhea" id="RHEA-COMP:9551"/>
        <dbReference type="Rhea" id="RHEA-COMP:10931"/>
        <dbReference type="ChEBI" id="CHEBI:15378"/>
        <dbReference type="ChEBI" id="CHEBI:16526"/>
        <dbReference type="ChEBI" id="CHEBI:62731"/>
        <dbReference type="ChEBI" id="CHEBI:84443"/>
        <dbReference type="EC" id="4.1.1.130"/>
    </reaction>
</comment>
<feature type="binding site" evidence="6">
    <location>
        <position position="156"/>
    </location>
    <ligand>
        <name>Zn(2+)</name>
        <dbReference type="ChEBI" id="CHEBI:29105"/>
    </ligand>
</feature>
<keyword evidence="6" id="KW-0479">Metal-binding</keyword>
<evidence type="ECO:0000256" key="3">
    <source>
        <dbReference type="ARBA" id="ARBA00023128"/>
    </source>
</evidence>
<comment type="caution">
    <text evidence="7">The sequence shown here is derived from an EMBL/GenBank/DDBJ whole genome shotgun (WGS) entry which is preliminary data.</text>
</comment>
<keyword evidence="6" id="KW-0862">Zinc</keyword>
<feature type="binding site" evidence="6">
    <location>
        <position position="153"/>
    </location>
    <ligand>
        <name>Zn(2+)</name>
        <dbReference type="ChEBI" id="CHEBI:29105"/>
    </ligand>
</feature>
<keyword evidence="8" id="KW-1185">Reference proteome</keyword>
<dbReference type="PANTHER" id="PTHR12922">
    <property type="entry name" value="UBIQUINONE BIOSYNTHESIS PROTEIN"/>
    <property type="match status" value="1"/>
</dbReference>
<dbReference type="InterPro" id="IPR027540">
    <property type="entry name" value="Coq4_euk"/>
</dbReference>
<keyword evidence="1 6" id="KW-0831">Ubiquinone biosynthesis</keyword>
<evidence type="ECO:0000256" key="6">
    <source>
        <dbReference type="HAMAP-Rule" id="MF_03111"/>
    </source>
</evidence>
<dbReference type="UniPathway" id="UPA00232"/>
<organism evidence="7 8">
    <name type="scientific">Fistulifera solaris</name>
    <name type="common">Oleaginous diatom</name>
    <dbReference type="NCBI Taxonomy" id="1519565"/>
    <lineage>
        <taxon>Eukaryota</taxon>
        <taxon>Sar</taxon>
        <taxon>Stramenopiles</taxon>
        <taxon>Ochrophyta</taxon>
        <taxon>Bacillariophyta</taxon>
        <taxon>Bacillariophyceae</taxon>
        <taxon>Bacillariophycidae</taxon>
        <taxon>Naviculales</taxon>
        <taxon>Naviculaceae</taxon>
        <taxon>Fistulifera</taxon>
    </lineage>
</organism>
<dbReference type="HAMAP" id="MF_03111">
    <property type="entry name" value="Coq4"/>
    <property type="match status" value="1"/>
</dbReference>
<accession>A0A1Z5JQZ4</accession>
<dbReference type="EMBL" id="BDSP01000106">
    <property type="protein sequence ID" value="GAX16445.1"/>
    <property type="molecule type" value="Genomic_DNA"/>
</dbReference>
<comment type="similarity">
    <text evidence="6">Belongs to the COQ4 family.</text>
</comment>
<dbReference type="EC" id="4.1.1.130" evidence="6"/>
<dbReference type="Proteomes" id="UP000198406">
    <property type="component" value="Unassembled WGS sequence"/>
</dbReference>
<feature type="binding site" evidence="6">
    <location>
        <position position="152"/>
    </location>
    <ligand>
        <name>Zn(2+)</name>
        <dbReference type="ChEBI" id="CHEBI:29105"/>
    </ligand>
</feature>
<dbReference type="InParanoid" id="A0A1Z5JQZ4"/>
<comment type="subunit">
    <text evidence="6">Component of a multi-subunit COQ enzyme complex.</text>
</comment>
<evidence type="ECO:0000256" key="4">
    <source>
        <dbReference type="ARBA" id="ARBA00023136"/>
    </source>
</evidence>
<evidence type="ECO:0000256" key="1">
    <source>
        <dbReference type="ARBA" id="ARBA00022688"/>
    </source>
</evidence>
<keyword evidence="5 6" id="KW-0456">Lyase</keyword>
<sequence length="252" mass="29135">MRRKRAVSRFFATQNEPFYGSPRPPRQQYSPSRLTLAWEYACAAFQDPTRADAVAAVGELTGTFALDRLVQVMRKEAPLLLQERPIVSKQTLPYEQLLKDAVDPTTTEVTFGQAYGYFLKQHGFDPDERDPIRYLEPDSDAAYVMLRYRQCHDFFHTLTGLPPTVPGELGLKWLELFQTELPLAAVACTAGSLRLERPEELQLVWEQYLPWAVRVHQNMKFGHLLCVYYEKEWDTPLEELRQRLGIEPAPQM</sequence>
<evidence type="ECO:0000256" key="5">
    <source>
        <dbReference type="ARBA" id="ARBA00023239"/>
    </source>
</evidence>
<evidence type="ECO:0000313" key="7">
    <source>
        <dbReference type="EMBL" id="GAX16445.1"/>
    </source>
</evidence>
<proteinExistence type="inferred from homology"/>
<dbReference type="AlphaFoldDB" id="A0A1Z5JQZ4"/>
<dbReference type="GO" id="GO:0120539">
    <property type="term" value="F:4-hydroxy-3-methoxy-5-polyprenylbenzoate decarboxylase activity"/>
    <property type="evidence" value="ECO:0007669"/>
    <property type="project" value="UniProtKB-EC"/>
</dbReference>
<keyword evidence="2 6" id="KW-0999">Mitochondrion inner membrane</keyword>
<comment type="subcellular location">
    <subcellularLocation>
        <location evidence="6">Mitochondrion inner membrane</location>
        <topology evidence="6">Peripheral membrane protein</topology>
        <orientation evidence="6">Matrix side</orientation>
    </subcellularLocation>
</comment>
<evidence type="ECO:0000313" key="8">
    <source>
        <dbReference type="Proteomes" id="UP000198406"/>
    </source>
</evidence>
<dbReference type="GO" id="GO:0031314">
    <property type="term" value="C:extrinsic component of mitochondrial inner membrane"/>
    <property type="evidence" value="ECO:0007669"/>
    <property type="project" value="UniProtKB-UniRule"/>
</dbReference>
<evidence type="ECO:0000256" key="2">
    <source>
        <dbReference type="ARBA" id="ARBA00022792"/>
    </source>
</evidence>